<feature type="transmembrane region" description="Helical" evidence="8">
    <location>
        <begin position="538"/>
        <end position="565"/>
    </location>
</feature>
<feature type="repeat" description="ANK" evidence="7">
    <location>
        <begin position="100"/>
        <end position="132"/>
    </location>
</feature>
<dbReference type="PROSITE" id="PS50088">
    <property type="entry name" value="ANK_REPEAT"/>
    <property type="match status" value="5"/>
</dbReference>
<feature type="repeat" description="ANK" evidence="7">
    <location>
        <begin position="200"/>
        <end position="233"/>
    </location>
</feature>
<proteinExistence type="evidence at transcript level"/>
<dbReference type="Pfam" id="PF01529">
    <property type="entry name" value="DHHC"/>
    <property type="match status" value="1"/>
</dbReference>
<feature type="transmembrane region" description="Helical" evidence="8">
    <location>
        <begin position="394"/>
        <end position="412"/>
    </location>
</feature>
<evidence type="ECO:0000256" key="2">
    <source>
        <dbReference type="ARBA" id="ARBA00022692"/>
    </source>
</evidence>
<dbReference type="SUPFAM" id="SSF48403">
    <property type="entry name" value="Ankyrin repeat"/>
    <property type="match status" value="1"/>
</dbReference>
<organism evidence="11">
    <name type="scientific">Hydra vulgaris</name>
    <name type="common">Hydra</name>
    <name type="synonym">Hydra attenuata</name>
    <dbReference type="NCBI Taxonomy" id="6087"/>
    <lineage>
        <taxon>Eukaryota</taxon>
        <taxon>Metazoa</taxon>
        <taxon>Cnidaria</taxon>
        <taxon>Hydrozoa</taxon>
        <taxon>Hydroidolina</taxon>
        <taxon>Anthoathecata</taxon>
        <taxon>Aplanulata</taxon>
        <taxon>Hydridae</taxon>
        <taxon>Hydra</taxon>
    </lineage>
</organism>
<feature type="compositionally biased region" description="Polar residues" evidence="9">
    <location>
        <begin position="1"/>
        <end position="15"/>
    </location>
</feature>
<keyword evidence="3" id="KW-0677">Repeat</keyword>
<evidence type="ECO:0000256" key="7">
    <source>
        <dbReference type="PROSITE-ProRule" id="PRU00023"/>
    </source>
</evidence>
<dbReference type="GO" id="GO:0019706">
    <property type="term" value="F:protein-cysteine S-palmitoyltransferase activity"/>
    <property type="evidence" value="ECO:0007669"/>
    <property type="project" value="UniProtKB-EC"/>
</dbReference>
<keyword evidence="6 8" id="KW-0472">Membrane</keyword>
<evidence type="ECO:0000313" key="11">
    <source>
        <dbReference type="EMBL" id="CDG68991.1"/>
    </source>
</evidence>
<feature type="transmembrane region" description="Helical" evidence="8">
    <location>
        <begin position="316"/>
        <end position="332"/>
    </location>
</feature>
<evidence type="ECO:0000256" key="4">
    <source>
        <dbReference type="ARBA" id="ARBA00022989"/>
    </source>
</evidence>
<evidence type="ECO:0000256" key="5">
    <source>
        <dbReference type="ARBA" id="ARBA00023043"/>
    </source>
</evidence>
<comment type="subcellular location">
    <subcellularLocation>
        <location evidence="1">Membrane</location>
        <topology evidence="1">Multi-pass membrane protein</topology>
    </subcellularLocation>
</comment>
<keyword evidence="8 11" id="KW-0808">Transferase</keyword>
<comment type="catalytic activity">
    <reaction evidence="8">
        <text>L-cysteinyl-[protein] + hexadecanoyl-CoA = S-hexadecanoyl-L-cysteinyl-[protein] + CoA</text>
        <dbReference type="Rhea" id="RHEA:36683"/>
        <dbReference type="Rhea" id="RHEA-COMP:10131"/>
        <dbReference type="Rhea" id="RHEA-COMP:11032"/>
        <dbReference type="ChEBI" id="CHEBI:29950"/>
        <dbReference type="ChEBI" id="CHEBI:57287"/>
        <dbReference type="ChEBI" id="CHEBI:57379"/>
        <dbReference type="ChEBI" id="CHEBI:74151"/>
        <dbReference type="EC" id="2.3.1.225"/>
    </reaction>
</comment>
<dbReference type="EC" id="2.3.1.225" evidence="8"/>
<feature type="repeat" description="ANK" evidence="7">
    <location>
        <begin position="167"/>
        <end position="199"/>
    </location>
</feature>
<dbReference type="PROSITE" id="PS50297">
    <property type="entry name" value="ANK_REP_REGION"/>
    <property type="match status" value="4"/>
</dbReference>
<comment type="domain">
    <text evidence="8">The DHHC domain is required for palmitoyltransferase activity.</text>
</comment>
<evidence type="ECO:0000256" key="6">
    <source>
        <dbReference type="ARBA" id="ARBA00023136"/>
    </source>
</evidence>
<gene>
    <name evidence="11" type="primary">ZDHHC17</name>
</gene>
<dbReference type="SMART" id="SM00248">
    <property type="entry name" value="ANK"/>
    <property type="match status" value="6"/>
</dbReference>
<evidence type="ECO:0000259" key="10">
    <source>
        <dbReference type="Pfam" id="PF01529"/>
    </source>
</evidence>
<comment type="similarity">
    <text evidence="8">Belongs to the DHHC palmitoyltransferase family.</text>
</comment>
<evidence type="ECO:0000256" key="3">
    <source>
        <dbReference type="ARBA" id="ARBA00022737"/>
    </source>
</evidence>
<dbReference type="InterPro" id="IPR001594">
    <property type="entry name" value="Palmitoyltrfase_DHHC"/>
</dbReference>
<keyword evidence="4 8" id="KW-1133">Transmembrane helix</keyword>
<dbReference type="PANTHER" id="PTHR24161">
    <property type="entry name" value="ANK_REP_REGION DOMAIN-CONTAINING PROTEIN-RELATED"/>
    <property type="match status" value="1"/>
</dbReference>
<dbReference type="Pfam" id="PF12796">
    <property type="entry name" value="Ank_2"/>
    <property type="match status" value="2"/>
</dbReference>
<dbReference type="EMBL" id="HAAD01002759">
    <property type="protein sequence ID" value="CDG68991.1"/>
    <property type="molecule type" value="mRNA"/>
</dbReference>
<dbReference type="Gene3D" id="1.25.40.20">
    <property type="entry name" value="Ankyrin repeat-containing domain"/>
    <property type="match status" value="1"/>
</dbReference>
<dbReference type="PROSITE" id="PS50216">
    <property type="entry name" value="DHHC"/>
    <property type="match status" value="1"/>
</dbReference>
<reference evidence="11" key="1">
    <citation type="journal article" date="2013" name="Genome Biol. Evol.">
        <title>Punctuated emergences of genetic and phenotypic innovations in eumetazoan, bilaterian, euteleostome, and hominidae ancestors.</title>
        <authorList>
            <person name="Wenger Y."/>
            <person name="Galliot B."/>
        </authorList>
    </citation>
    <scope>NUCLEOTIDE SEQUENCE</scope>
    <source>
        <tissue evidence="11">Whole animals</tissue>
    </source>
</reference>
<feature type="transmembrane region" description="Helical" evidence="8">
    <location>
        <begin position="490"/>
        <end position="508"/>
    </location>
</feature>
<feature type="repeat" description="ANK" evidence="7">
    <location>
        <begin position="134"/>
        <end position="166"/>
    </location>
</feature>
<protein>
    <recommendedName>
        <fullName evidence="8">Palmitoyltransferase</fullName>
        <ecNumber evidence="8">2.3.1.225</ecNumber>
    </recommendedName>
</protein>
<name>T2MAB1_HYDVU</name>
<dbReference type="OrthoDB" id="6781668at2759"/>
<feature type="region of interest" description="Disordered" evidence="9">
    <location>
        <begin position="1"/>
        <end position="20"/>
    </location>
</feature>
<dbReference type="InterPro" id="IPR036770">
    <property type="entry name" value="Ankyrin_rpt-contain_sf"/>
</dbReference>
<dbReference type="AlphaFoldDB" id="T2MAB1"/>
<evidence type="ECO:0000256" key="1">
    <source>
        <dbReference type="ARBA" id="ARBA00004141"/>
    </source>
</evidence>
<keyword evidence="5 7" id="KW-0040">ANK repeat</keyword>
<sequence length="644" mass="73662">MNTIHKNGCQNGDCSDSNHNHREATEETYLNIVNPNKEHKLYPTNTFVPHNHGGHNISSLYQVPDYDKFDIKKASQFGNFSRVRELVEIEGVDINQPDSENVYMLHWAAINNRLEIVQYYLSKGAQIDKLGGNLNATALHWAIRQGLLDMTILLINNGADPLIEDSEGCSCLHVAAQLAHSSIVAYLIAKGVDVDLLDKNGMTPLMWSAYRSFSVDPTRLILNFGASVNFADSKHNNTALHWAILSSNTNVIVPLLQAGANIDCKNLQGQTPLTLAMERGNTWINYKLKDEQHHRGVGKSSFVRNIITNPDSKNKAMFLLSSLPLFIIGLILEYSPYWVYTIFAITALTGLINISLRTLHDHKRNPLAVGLYFGTKLYMFTTLFIFFWPLVNIINVHIAFWLNSLGLTYCFYKCWLFDPGYIKTSPSQQKKEIVELAESNMLNDFSKFCTTCLVRRPIRSKHCPLCDRCVARMDHHCPWINNCVGLKNHAYFVGFLFFLFFMNIWYIWATTKYYNNYCGNFGEGILIDSLRAAMCAPWVTWGFIMAAFHSCWVLSLLSCNLYQVLWLGMTTNERMNVARYSHFHDPNTGSINTPFSYSVLQNAADFFNISICGIIKPIKIDWMNEYELRDFKGPQDNWRRYQNV</sequence>
<feature type="domain" description="Palmitoyltransferase DHHC" evidence="10">
    <location>
        <begin position="444"/>
        <end position="576"/>
    </location>
</feature>
<dbReference type="PANTHER" id="PTHR24161:SF85">
    <property type="entry name" value="PALMITOYLTRANSFERASE HIP14"/>
    <property type="match status" value="1"/>
</dbReference>
<dbReference type="InterPro" id="IPR002110">
    <property type="entry name" value="Ankyrin_rpt"/>
</dbReference>
<feature type="repeat" description="ANK" evidence="7">
    <location>
        <begin position="235"/>
        <end position="267"/>
    </location>
</feature>
<accession>T2MAB1</accession>
<feature type="transmembrane region" description="Helical" evidence="8">
    <location>
        <begin position="368"/>
        <end position="388"/>
    </location>
</feature>
<keyword evidence="8" id="KW-0012">Acyltransferase</keyword>
<feature type="transmembrane region" description="Helical" evidence="8">
    <location>
        <begin position="338"/>
        <end position="356"/>
    </location>
</feature>
<keyword evidence="2 8" id="KW-0812">Transmembrane</keyword>
<evidence type="ECO:0000256" key="9">
    <source>
        <dbReference type="SAM" id="MobiDB-lite"/>
    </source>
</evidence>
<dbReference type="GO" id="GO:0016020">
    <property type="term" value="C:membrane"/>
    <property type="evidence" value="ECO:0007669"/>
    <property type="project" value="UniProtKB-SubCell"/>
</dbReference>
<evidence type="ECO:0000256" key="8">
    <source>
        <dbReference type="RuleBase" id="RU079119"/>
    </source>
</evidence>